<dbReference type="PANTHER" id="PTHR33908">
    <property type="entry name" value="MANNOSYLTRANSFERASE YKCB-RELATED"/>
    <property type="match status" value="1"/>
</dbReference>
<evidence type="ECO:0000256" key="5">
    <source>
        <dbReference type="ARBA" id="ARBA00022692"/>
    </source>
</evidence>
<dbReference type="GO" id="GO:0009103">
    <property type="term" value="P:lipopolysaccharide biosynthetic process"/>
    <property type="evidence" value="ECO:0007669"/>
    <property type="project" value="UniProtKB-ARBA"/>
</dbReference>
<keyword evidence="3" id="KW-0328">Glycosyltransferase</keyword>
<feature type="transmembrane region" description="Helical" evidence="8">
    <location>
        <begin position="119"/>
        <end position="136"/>
    </location>
</feature>
<keyword evidence="2" id="KW-1003">Cell membrane</keyword>
<dbReference type="Pfam" id="PF13231">
    <property type="entry name" value="PMT_2"/>
    <property type="match status" value="1"/>
</dbReference>
<dbReference type="RefSeq" id="WP_200758086.1">
    <property type="nucleotide sequence ID" value="NZ_AP023366.1"/>
</dbReference>
<feature type="transmembrane region" description="Helical" evidence="8">
    <location>
        <begin position="216"/>
        <end position="232"/>
    </location>
</feature>
<evidence type="ECO:0000256" key="6">
    <source>
        <dbReference type="ARBA" id="ARBA00022989"/>
    </source>
</evidence>
<dbReference type="InterPro" id="IPR038731">
    <property type="entry name" value="RgtA/B/C-like"/>
</dbReference>
<feature type="domain" description="Glycosyltransferase RgtA/B/C/D-like" evidence="9">
    <location>
        <begin position="74"/>
        <end position="232"/>
    </location>
</feature>
<dbReference type="PANTHER" id="PTHR33908:SF11">
    <property type="entry name" value="MEMBRANE PROTEIN"/>
    <property type="match status" value="1"/>
</dbReference>
<dbReference type="Proteomes" id="UP000593802">
    <property type="component" value="Chromosome"/>
</dbReference>
<accession>A0A7I8DFW6</accession>
<evidence type="ECO:0000256" key="2">
    <source>
        <dbReference type="ARBA" id="ARBA00022475"/>
    </source>
</evidence>
<dbReference type="InterPro" id="IPR050297">
    <property type="entry name" value="LipidA_mod_glycosyltrf_83"/>
</dbReference>
<keyword evidence="7 8" id="KW-0472">Membrane</keyword>
<gene>
    <name evidence="10" type="ORF">skT53_27410</name>
</gene>
<evidence type="ECO:0000259" key="9">
    <source>
        <dbReference type="Pfam" id="PF13231"/>
    </source>
</evidence>
<dbReference type="KEGG" id="eff:skT53_27410"/>
<protein>
    <submittedName>
        <fullName evidence="10">4-amino-4-deoxy-L-arabinose transferase</fullName>
    </submittedName>
</protein>
<dbReference type="AlphaFoldDB" id="A0A7I8DFW6"/>
<proteinExistence type="predicted"/>
<evidence type="ECO:0000256" key="3">
    <source>
        <dbReference type="ARBA" id="ARBA00022676"/>
    </source>
</evidence>
<evidence type="ECO:0000313" key="11">
    <source>
        <dbReference type="Proteomes" id="UP000593802"/>
    </source>
</evidence>
<feature type="transmembrane region" description="Helical" evidence="8">
    <location>
        <begin position="395"/>
        <end position="415"/>
    </location>
</feature>
<evidence type="ECO:0000256" key="1">
    <source>
        <dbReference type="ARBA" id="ARBA00004651"/>
    </source>
</evidence>
<evidence type="ECO:0000256" key="4">
    <source>
        <dbReference type="ARBA" id="ARBA00022679"/>
    </source>
</evidence>
<dbReference type="GO" id="GO:0016763">
    <property type="term" value="F:pentosyltransferase activity"/>
    <property type="evidence" value="ECO:0007669"/>
    <property type="project" value="TreeGrafter"/>
</dbReference>
<feature type="transmembrane region" description="Helical" evidence="8">
    <location>
        <begin position="95"/>
        <end position="113"/>
    </location>
</feature>
<feature type="transmembrane region" description="Helical" evidence="8">
    <location>
        <begin position="175"/>
        <end position="204"/>
    </location>
</feature>
<organism evidence="10 11">
    <name type="scientific">Effusibacillus dendaii</name>
    <dbReference type="NCBI Taxonomy" id="2743772"/>
    <lineage>
        <taxon>Bacteria</taxon>
        <taxon>Bacillati</taxon>
        <taxon>Bacillota</taxon>
        <taxon>Bacilli</taxon>
        <taxon>Bacillales</taxon>
        <taxon>Alicyclobacillaceae</taxon>
        <taxon>Effusibacillus</taxon>
    </lineage>
</organism>
<evidence type="ECO:0000313" key="10">
    <source>
        <dbReference type="EMBL" id="BCJ87756.1"/>
    </source>
</evidence>
<sequence length="429" mass="49028">MPKHRMWIGTVLLIALLLRLSALAIYGLDHLSLHSDDVGYTNGAIRLLETGMLTYKGPTEPAHFATEPTVKIMPGQPLLLAAVFLLFGSGTLGMYAAKIVMIGIGLLGIYGIYLLGRYIWGTAVGVIAAFLLAVSIEHIVTDNLLLTETPFFASLVFLVYFSVRLARERKPVHFYSLLLCYMAALMFKTTVALYPVLLLIYLLLQKYPFRLLMKQAAIAAAVMLMVLSPWWIRNYVHYHTFIPLTAGEGNPLLLGSYQGKGYPNRPPQDELMKNLKAEYANVTSFEFQKIQAEVAKQRIKLWWETDRNSFIESYAWLKPKILWKDSFYWVEIFHIKEADVHAAQWRIVKFGLLAFLLSFLLNRKGRKELFLLFSLLGYFTVVYSVYFVFGRYNEPLMPFLYLAIGVALVSIWQSLRTGLAFWRQSRSDT</sequence>
<dbReference type="GO" id="GO:0005886">
    <property type="term" value="C:plasma membrane"/>
    <property type="evidence" value="ECO:0007669"/>
    <property type="project" value="UniProtKB-SubCell"/>
</dbReference>
<keyword evidence="11" id="KW-1185">Reference proteome</keyword>
<keyword evidence="5 8" id="KW-0812">Transmembrane</keyword>
<keyword evidence="6 8" id="KW-1133">Transmembrane helix</keyword>
<evidence type="ECO:0000256" key="7">
    <source>
        <dbReference type="ARBA" id="ARBA00023136"/>
    </source>
</evidence>
<dbReference type="EMBL" id="AP023366">
    <property type="protein sequence ID" value="BCJ87756.1"/>
    <property type="molecule type" value="Genomic_DNA"/>
</dbReference>
<evidence type="ECO:0000256" key="8">
    <source>
        <dbReference type="SAM" id="Phobius"/>
    </source>
</evidence>
<reference evidence="10 11" key="1">
    <citation type="submission" date="2020-08" db="EMBL/GenBank/DDBJ databases">
        <title>Complete Genome Sequence of Effusibacillus dendaii Strain skT53, Isolated from Farmland soil.</title>
        <authorList>
            <person name="Konishi T."/>
            <person name="Kawasaki H."/>
        </authorList>
    </citation>
    <scope>NUCLEOTIDE SEQUENCE [LARGE SCALE GENOMIC DNA]</scope>
    <source>
        <strain evidence="11">skT53</strain>
    </source>
</reference>
<feature type="transmembrane region" description="Helical" evidence="8">
    <location>
        <begin position="369"/>
        <end position="389"/>
    </location>
</feature>
<keyword evidence="4 10" id="KW-0808">Transferase</keyword>
<name>A0A7I8DFW6_9BACL</name>
<feature type="transmembrane region" description="Helical" evidence="8">
    <location>
        <begin position="143"/>
        <end position="163"/>
    </location>
</feature>
<comment type="subcellular location">
    <subcellularLocation>
        <location evidence="1">Cell membrane</location>
        <topology evidence="1">Multi-pass membrane protein</topology>
    </subcellularLocation>
</comment>